<evidence type="ECO:0000313" key="2">
    <source>
        <dbReference type="Proteomes" id="UP000298416"/>
    </source>
</evidence>
<proteinExistence type="predicted"/>
<dbReference type="AlphaFoldDB" id="A0A8X8Z7U2"/>
<name>A0A8X8Z7U2_SALSN</name>
<protein>
    <submittedName>
        <fullName evidence="1">Uncharacterized protein</fullName>
    </submittedName>
</protein>
<evidence type="ECO:0000313" key="1">
    <source>
        <dbReference type="EMBL" id="KAG6395322.1"/>
    </source>
</evidence>
<reference evidence="1" key="1">
    <citation type="submission" date="2018-01" db="EMBL/GenBank/DDBJ databases">
        <authorList>
            <person name="Mao J.F."/>
        </authorList>
    </citation>
    <scope>NUCLEOTIDE SEQUENCE</scope>
    <source>
        <strain evidence="1">Huo1</strain>
        <tissue evidence="1">Leaf</tissue>
    </source>
</reference>
<comment type="caution">
    <text evidence="1">The sequence shown here is derived from an EMBL/GenBank/DDBJ whole genome shotgun (WGS) entry which is preliminary data.</text>
</comment>
<accession>A0A8X8Z7U2</accession>
<reference evidence="1" key="2">
    <citation type="submission" date="2020-08" db="EMBL/GenBank/DDBJ databases">
        <title>Plant Genome Project.</title>
        <authorList>
            <person name="Zhang R.-G."/>
        </authorList>
    </citation>
    <scope>NUCLEOTIDE SEQUENCE</scope>
    <source>
        <strain evidence="1">Huo1</strain>
        <tissue evidence="1">Leaf</tissue>
    </source>
</reference>
<dbReference type="Proteomes" id="UP000298416">
    <property type="component" value="Unassembled WGS sequence"/>
</dbReference>
<organism evidence="1">
    <name type="scientific">Salvia splendens</name>
    <name type="common">Scarlet sage</name>
    <dbReference type="NCBI Taxonomy" id="180675"/>
    <lineage>
        <taxon>Eukaryota</taxon>
        <taxon>Viridiplantae</taxon>
        <taxon>Streptophyta</taxon>
        <taxon>Embryophyta</taxon>
        <taxon>Tracheophyta</taxon>
        <taxon>Spermatophyta</taxon>
        <taxon>Magnoliopsida</taxon>
        <taxon>eudicotyledons</taxon>
        <taxon>Gunneridae</taxon>
        <taxon>Pentapetalae</taxon>
        <taxon>asterids</taxon>
        <taxon>lamiids</taxon>
        <taxon>Lamiales</taxon>
        <taxon>Lamiaceae</taxon>
        <taxon>Nepetoideae</taxon>
        <taxon>Mentheae</taxon>
        <taxon>Salviinae</taxon>
        <taxon>Salvia</taxon>
        <taxon>Salvia subgen. Calosphace</taxon>
        <taxon>core Calosphace</taxon>
    </lineage>
</organism>
<keyword evidence="2" id="KW-1185">Reference proteome</keyword>
<gene>
    <name evidence="1" type="ORF">SASPL_145965</name>
</gene>
<sequence length="209" mass="23892">MSLQSHYFPLPMDLSVVSGDVKGLVCLTSPRMLDIAISNPFLRHFKILPLSPFSITRSCFYHHNVGFCFDEDYKVVQLMQESVCKNGSFAHWKGFTRARDKEIILSFDMKNEVFRTFTISRTGDQVLDKYSVQSFKVLVILAKEDCSFVILVLESWVLKVYESSGEGSEVVWNNVNDLQLYSFGMSNVRSSDEIPVWRNDDCVALKGCE</sequence>
<dbReference type="EMBL" id="PNBA02000017">
    <property type="protein sequence ID" value="KAG6395322.1"/>
    <property type="molecule type" value="Genomic_DNA"/>
</dbReference>